<accession>E6PUL5</accession>
<protein>
    <submittedName>
        <fullName evidence="2">Uncharacterized protein</fullName>
    </submittedName>
</protein>
<dbReference type="Gene3D" id="1.20.1720.10">
    <property type="entry name" value="Multidrug resistance protein D"/>
    <property type="match status" value="1"/>
</dbReference>
<keyword evidence="1" id="KW-1133">Transmembrane helix</keyword>
<dbReference type="SUPFAM" id="SSF103473">
    <property type="entry name" value="MFS general substrate transporter"/>
    <property type="match status" value="1"/>
</dbReference>
<dbReference type="AlphaFoldDB" id="E6PUL5"/>
<evidence type="ECO:0000313" key="2">
    <source>
        <dbReference type="EMBL" id="CBH98622.1"/>
    </source>
</evidence>
<evidence type="ECO:0000256" key="1">
    <source>
        <dbReference type="SAM" id="Phobius"/>
    </source>
</evidence>
<keyword evidence="1" id="KW-0472">Membrane</keyword>
<sequence>MSHATAQQAVLQRDAGMVAPPHRDDHPLRTYRALLHDRSYLPQAATAALTQASLFAYIIAAPSVLIGLYGVRPEHFGFYFGANAPGLIAAARLNHALLGSMQFWPTWPAAPGRDG</sequence>
<reference evidence="2" key="1">
    <citation type="submission" date="2009-10" db="EMBL/GenBank/DDBJ databases">
        <title>Diversity of trophic interactions inside an arsenic-rich microbial ecosystem.</title>
        <authorList>
            <person name="Bertin P.N."/>
            <person name="Heinrich-Salmeron A."/>
            <person name="Pelletier E."/>
            <person name="Goulhen-Chollet F."/>
            <person name="Arsene-Ploetze F."/>
            <person name="Gallien S."/>
            <person name="Calteau A."/>
            <person name="Vallenet D."/>
            <person name="Casiot C."/>
            <person name="Chane-Woon-Ming B."/>
            <person name="Giloteaux L."/>
            <person name="Barakat M."/>
            <person name="Bonnefoy V."/>
            <person name="Bruneel O."/>
            <person name="Chandler M."/>
            <person name="Cleiss J."/>
            <person name="Duran R."/>
            <person name="Elbaz-Poulichet F."/>
            <person name="Fonknechten N."/>
            <person name="Lauga B."/>
            <person name="Mornico D."/>
            <person name="Ortet P."/>
            <person name="Schaeffer C."/>
            <person name="Siguier P."/>
            <person name="Alexander Thil Smith A."/>
            <person name="Van Dorsselaer A."/>
            <person name="Weissenbach J."/>
            <person name="Medigue C."/>
            <person name="Le Paslier D."/>
        </authorList>
    </citation>
    <scope>NUCLEOTIDE SEQUENCE</scope>
</reference>
<comment type="caution">
    <text evidence="2">The sequence shown here is derived from an EMBL/GenBank/DDBJ whole genome shotgun (WGS) entry which is preliminary data.</text>
</comment>
<dbReference type="InterPro" id="IPR036259">
    <property type="entry name" value="MFS_trans_sf"/>
</dbReference>
<organism evidence="2">
    <name type="scientific">mine drainage metagenome</name>
    <dbReference type="NCBI Taxonomy" id="410659"/>
    <lineage>
        <taxon>unclassified sequences</taxon>
        <taxon>metagenomes</taxon>
        <taxon>ecological metagenomes</taxon>
    </lineage>
</organism>
<name>E6PUL5_9ZZZZ</name>
<gene>
    <name evidence="2" type="ORF">CARN2_4104</name>
</gene>
<dbReference type="EMBL" id="CABM01000058">
    <property type="protein sequence ID" value="CBH98622.1"/>
    <property type="molecule type" value="Genomic_DNA"/>
</dbReference>
<proteinExistence type="predicted"/>
<keyword evidence="1" id="KW-0812">Transmembrane</keyword>
<feature type="transmembrane region" description="Helical" evidence="1">
    <location>
        <begin position="54"/>
        <end position="71"/>
    </location>
</feature>